<dbReference type="AlphaFoldDB" id="A0AA88ISB6"/>
<evidence type="ECO:0000259" key="13">
    <source>
        <dbReference type="Pfam" id="PF02932"/>
    </source>
</evidence>
<dbReference type="Pfam" id="PF02932">
    <property type="entry name" value="Neur_chan_memb"/>
    <property type="match status" value="1"/>
</dbReference>
<reference evidence="14" key="1">
    <citation type="submission" date="2023-07" db="EMBL/GenBank/DDBJ databases">
        <title>Chromosome-level genome assembly of Artemia franciscana.</title>
        <authorList>
            <person name="Jo E."/>
        </authorList>
    </citation>
    <scope>NUCLEOTIDE SEQUENCE</scope>
    <source>
        <tissue evidence="14">Whole body</tissue>
    </source>
</reference>
<evidence type="ECO:0000313" key="15">
    <source>
        <dbReference type="Proteomes" id="UP001187531"/>
    </source>
</evidence>
<keyword evidence="7 11" id="KW-1133">Transmembrane helix</keyword>
<evidence type="ECO:0000313" key="14">
    <source>
        <dbReference type="EMBL" id="KAK2726757.1"/>
    </source>
</evidence>
<gene>
    <name evidence="14" type="ORF">QYM36_007559</name>
</gene>
<comment type="caution">
    <text evidence="14">The sequence shown here is derived from an EMBL/GenBank/DDBJ whole genome shotgun (WGS) entry which is preliminary data.</text>
</comment>
<evidence type="ECO:0000256" key="10">
    <source>
        <dbReference type="ARBA" id="ARBA00023303"/>
    </source>
</evidence>
<keyword evidence="3" id="KW-0813">Transport</keyword>
<evidence type="ECO:0000256" key="1">
    <source>
        <dbReference type="ARBA" id="ARBA00004141"/>
    </source>
</evidence>
<dbReference type="InterPro" id="IPR038050">
    <property type="entry name" value="Neuro_actylchol_rec"/>
</dbReference>
<evidence type="ECO:0000256" key="9">
    <source>
        <dbReference type="ARBA" id="ARBA00023136"/>
    </source>
</evidence>
<accession>A0AA88ISB6</accession>
<keyword evidence="4" id="KW-1003">Cell membrane</keyword>
<keyword evidence="5 11" id="KW-0812">Transmembrane</keyword>
<evidence type="ECO:0000256" key="8">
    <source>
        <dbReference type="ARBA" id="ARBA00023065"/>
    </source>
</evidence>
<feature type="transmembrane region" description="Helical" evidence="11">
    <location>
        <begin position="272"/>
        <end position="294"/>
    </location>
</feature>
<keyword evidence="10" id="KW-0407">Ion channel</keyword>
<keyword evidence="9 11" id="KW-0472">Membrane</keyword>
<dbReference type="PRINTS" id="PR00253">
    <property type="entry name" value="GABAARECEPTR"/>
</dbReference>
<organism evidence="14 15">
    <name type="scientific">Artemia franciscana</name>
    <name type="common">Brine shrimp</name>
    <name type="synonym">Artemia sanfranciscana</name>
    <dbReference type="NCBI Taxonomy" id="6661"/>
    <lineage>
        <taxon>Eukaryota</taxon>
        <taxon>Metazoa</taxon>
        <taxon>Ecdysozoa</taxon>
        <taxon>Arthropoda</taxon>
        <taxon>Crustacea</taxon>
        <taxon>Branchiopoda</taxon>
        <taxon>Anostraca</taxon>
        <taxon>Artemiidae</taxon>
        <taxon>Artemia</taxon>
    </lineage>
</organism>
<evidence type="ECO:0000256" key="11">
    <source>
        <dbReference type="SAM" id="Phobius"/>
    </source>
</evidence>
<proteinExistence type="predicted"/>
<evidence type="ECO:0000256" key="5">
    <source>
        <dbReference type="ARBA" id="ARBA00022692"/>
    </source>
</evidence>
<sequence length="298" mass="34723">MITQYPQTKLITTIKFYLRIFWKDPRLQMKRKKEVRVPFYLAKCLWQPNFYFPEAAWERRKQIIFSVYPNGSVRTTTLISLTIPYEDNLRVYPFDVLSAKLNLMSYSYSSSILKFYWLRQKILFESKLSEFKLLGIDVGVSTRMINSSFGNASYETAWITLNLSRYPQLPILSIYLPALIVVVSSWLAFLLPEREAGTKLSIGVSSFLALLMITAYAEKQTPKAPYIRGHDLFFGFCFATMFFSLMTHIHNRIFGMQNVTPSGKPKIQSCSTLSWFLLSLFLFNALYWPTIMYISGYL</sequence>
<dbReference type="InterPro" id="IPR036719">
    <property type="entry name" value="Neuro-gated_channel_TM_sf"/>
</dbReference>
<dbReference type="PANTHER" id="PTHR18945">
    <property type="entry name" value="NEUROTRANSMITTER GATED ION CHANNEL"/>
    <property type="match status" value="1"/>
</dbReference>
<dbReference type="InterPro" id="IPR006028">
    <property type="entry name" value="GABAA/Glycine_rcpt"/>
</dbReference>
<keyword evidence="6" id="KW-0732">Signal</keyword>
<evidence type="ECO:0000256" key="3">
    <source>
        <dbReference type="ARBA" id="ARBA00022448"/>
    </source>
</evidence>
<comment type="subcellular location">
    <subcellularLocation>
        <location evidence="2">Cell membrane</location>
    </subcellularLocation>
    <subcellularLocation>
        <location evidence="1">Membrane</location>
        <topology evidence="1">Multi-pass membrane protein</topology>
    </subcellularLocation>
</comment>
<dbReference type="GO" id="GO:0005254">
    <property type="term" value="F:chloride channel activity"/>
    <property type="evidence" value="ECO:0007669"/>
    <property type="project" value="UniProtKB-ARBA"/>
</dbReference>
<dbReference type="Pfam" id="PF02931">
    <property type="entry name" value="Neur_chan_LBD"/>
    <property type="match status" value="1"/>
</dbReference>
<dbReference type="GO" id="GO:0005886">
    <property type="term" value="C:plasma membrane"/>
    <property type="evidence" value="ECO:0007669"/>
    <property type="project" value="UniProtKB-SubCell"/>
</dbReference>
<dbReference type="SUPFAM" id="SSF90112">
    <property type="entry name" value="Neurotransmitter-gated ion-channel transmembrane pore"/>
    <property type="match status" value="1"/>
</dbReference>
<feature type="transmembrane region" description="Helical" evidence="11">
    <location>
        <begin position="232"/>
        <end position="251"/>
    </location>
</feature>
<dbReference type="InterPro" id="IPR006029">
    <property type="entry name" value="Neurotrans-gated_channel_TM"/>
</dbReference>
<dbReference type="GO" id="GO:0099095">
    <property type="term" value="F:ligand-gated monoatomic anion channel activity"/>
    <property type="evidence" value="ECO:0007669"/>
    <property type="project" value="UniProtKB-ARBA"/>
</dbReference>
<dbReference type="InterPro" id="IPR006201">
    <property type="entry name" value="Neur_channel"/>
</dbReference>
<evidence type="ECO:0000256" key="6">
    <source>
        <dbReference type="ARBA" id="ARBA00022729"/>
    </source>
</evidence>
<evidence type="ECO:0000256" key="2">
    <source>
        <dbReference type="ARBA" id="ARBA00004236"/>
    </source>
</evidence>
<dbReference type="Proteomes" id="UP001187531">
    <property type="component" value="Unassembled WGS sequence"/>
</dbReference>
<feature type="transmembrane region" description="Helical" evidence="11">
    <location>
        <begin position="172"/>
        <end position="191"/>
    </location>
</feature>
<dbReference type="Gene3D" id="2.70.170.10">
    <property type="entry name" value="Neurotransmitter-gated ion-channel ligand-binding domain"/>
    <property type="match status" value="1"/>
</dbReference>
<protein>
    <submittedName>
        <fullName evidence="14">Uncharacterized protein</fullName>
    </submittedName>
</protein>
<feature type="domain" description="Neurotransmitter-gated ion-channel transmembrane" evidence="13">
    <location>
        <begin position="174"/>
        <end position="249"/>
    </location>
</feature>
<name>A0AA88ISB6_ARTSF</name>
<evidence type="ECO:0000256" key="4">
    <source>
        <dbReference type="ARBA" id="ARBA00022475"/>
    </source>
</evidence>
<dbReference type="Gene3D" id="1.20.58.390">
    <property type="entry name" value="Neurotransmitter-gated ion-channel transmembrane domain"/>
    <property type="match status" value="1"/>
</dbReference>
<feature type="domain" description="Neurotransmitter-gated ion-channel ligand-binding" evidence="12">
    <location>
        <begin position="3"/>
        <end position="165"/>
    </location>
</feature>
<dbReference type="GO" id="GO:0004888">
    <property type="term" value="F:transmembrane signaling receptor activity"/>
    <property type="evidence" value="ECO:0007669"/>
    <property type="project" value="InterPro"/>
</dbReference>
<dbReference type="SUPFAM" id="SSF63712">
    <property type="entry name" value="Nicotinic receptor ligand binding domain-like"/>
    <property type="match status" value="1"/>
</dbReference>
<keyword evidence="8" id="KW-0406">Ion transport</keyword>
<evidence type="ECO:0000259" key="12">
    <source>
        <dbReference type="Pfam" id="PF02931"/>
    </source>
</evidence>
<dbReference type="EMBL" id="JAVRJZ010000001">
    <property type="protein sequence ID" value="KAK2726757.1"/>
    <property type="molecule type" value="Genomic_DNA"/>
</dbReference>
<feature type="transmembrane region" description="Helical" evidence="11">
    <location>
        <begin position="200"/>
        <end position="217"/>
    </location>
</feature>
<dbReference type="InterPro" id="IPR036734">
    <property type="entry name" value="Neur_chan_lig-bd_sf"/>
</dbReference>
<evidence type="ECO:0000256" key="7">
    <source>
        <dbReference type="ARBA" id="ARBA00022989"/>
    </source>
</evidence>
<dbReference type="GO" id="GO:0005230">
    <property type="term" value="F:extracellular ligand-gated monoatomic ion channel activity"/>
    <property type="evidence" value="ECO:0007669"/>
    <property type="project" value="InterPro"/>
</dbReference>
<dbReference type="InterPro" id="IPR006202">
    <property type="entry name" value="Neur_chan_lig-bd"/>
</dbReference>
<keyword evidence="15" id="KW-1185">Reference proteome</keyword>